<evidence type="ECO:0000256" key="3">
    <source>
        <dbReference type="ARBA" id="ARBA00022777"/>
    </source>
</evidence>
<dbReference type="GO" id="GO:0016301">
    <property type="term" value="F:kinase activity"/>
    <property type="evidence" value="ECO:0007669"/>
    <property type="project" value="UniProtKB-KW"/>
</dbReference>
<dbReference type="InterPro" id="IPR002173">
    <property type="entry name" value="Carboh/pur_kinase_PfkB_CS"/>
</dbReference>
<dbReference type="CDD" id="cd01166">
    <property type="entry name" value="KdgK"/>
    <property type="match status" value="1"/>
</dbReference>
<accession>A0ABS1TTU6</accession>
<gene>
    <name evidence="5" type="ORF">JK635_21455</name>
</gene>
<evidence type="ECO:0000256" key="2">
    <source>
        <dbReference type="ARBA" id="ARBA00022679"/>
    </source>
</evidence>
<name>A0ABS1TTU6_9BACI</name>
<proteinExistence type="inferred from homology"/>
<dbReference type="PROSITE" id="PS00584">
    <property type="entry name" value="PFKB_KINASES_2"/>
    <property type="match status" value="1"/>
</dbReference>
<evidence type="ECO:0000313" key="5">
    <source>
        <dbReference type="EMBL" id="MBL4954729.1"/>
    </source>
</evidence>
<dbReference type="InterPro" id="IPR029056">
    <property type="entry name" value="Ribokinase-like"/>
</dbReference>
<keyword evidence="6" id="KW-1185">Reference proteome</keyword>
<keyword evidence="2" id="KW-0808">Transferase</keyword>
<dbReference type="Gene3D" id="3.40.1190.20">
    <property type="match status" value="1"/>
</dbReference>
<dbReference type="EMBL" id="JAESWB010000362">
    <property type="protein sequence ID" value="MBL4954729.1"/>
    <property type="molecule type" value="Genomic_DNA"/>
</dbReference>
<dbReference type="Proteomes" id="UP000623967">
    <property type="component" value="Unassembled WGS sequence"/>
</dbReference>
<reference evidence="5 6" key="1">
    <citation type="submission" date="2021-01" db="EMBL/GenBank/DDBJ databases">
        <title>Genome public.</title>
        <authorList>
            <person name="Liu C."/>
            <person name="Sun Q."/>
        </authorList>
    </citation>
    <scope>NUCLEOTIDE SEQUENCE [LARGE SCALE GENOMIC DNA]</scope>
    <source>
        <strain evidence="5 6">YIM B02564</strain>
    </source>
</reference>
<dbReference type="PANTHER" id="PTHR43085:SF57">
    <property type="entry name" value="CARBOHYDRATE KINASE PFKB DOMAIN-CONTAINING PROTEIN"/>
    <property type="match status" value="1"/>
</dbReference>
<dbReference type="PANTHER" id="PTHR43085">
    <property type="entry name" value="HEXOKINASE FAMILY MEMBER"/>
    <property type="match status" value="1"/>
</dbReference>
<organism evidence="5 6">
    <name type="scientific">Neobacillus paridis</name>
    <dbReference type="NCBI Taxonomy" id="2803862"/>
    <lineage>
        <taxon>Bacteria</taxon>
        <taxon>Bacillati</taxon>
        <taxon>Bacillota</taxon>
        <taxon>Bacilli</taxon>
        <taxon>Bacillales</taxon>
        <taxon>Bacillaceae</taxon>
        <taxon>Neobacillus</taxon>
    </lineage>
</organism>
<keyword evidence="3 5" id="KW-0418">Kinase</keyword>
<dbReference type="InterPro" id="IPR050306">
    <property type="entry name" value="PfkB_Carbo_kinase"/>
</dbReference>
<dbReference type="InterPro" id="IPR011611">
    <property type="entry name" value="PfkB_dom"/>
</dbReference>
<sequence length="316" mass="34502">MLDVITIGDGMITMNPMSKGPLRFSNTFERKVGGAELNFAIGCSRLGLKAGWISKLGNDEFGRHILCYARGEGIDTSKVDLVDGYPTSIYFREILADGSSRSFYYRDNSPTLTMSEADLSEDYFKQAKLLHISGVFPSINANNKKIILEAVKLAKKTGLLISFDPNIRLKMWSKEEARDYIEQLLPDVDILLTGDEEAEIILGPNSLETYFQKFHEFGISKIAIKQGAAGSVGFDGKQIYTAPSIKARAVVDTVGAGDGFDAGFITSILKGIPFEKALHIANAVGAMVVSVYGDNEGLPYAEDVQAFLGVTETIER</sequence>
<evidence type="ECO:0000256" key="1">
    <source>
        <dbReference type="ARBA" id="ARBA00010688"/>
    </source>
</evidence>
<evidence type="ECO:0000259" key="4">
    <source>
        <dbReference type="Pfam" id="PF00294"/>
    </source>
</evidence>
<comment type="similarity">
    <text evidence="1">Belongs to the carbohydrate kinase PfkB family.</text>
</comment>
<evidence type="ECO:0000313" key="6">
    <source>
        <dbReference type="Proteomes" id="UP000623967"/>
    </source>
</evidence>
<dbReference type="SUPFAM" id="SSF53613">
    <property type="entry name" value="Ribokinase-like"/>
    <property type="match status" value="1"/>
</dbReference>
<feature type="domain" description="Carbohydrate kinase PfkB" evidence="4">
    <location>
        <begin position="2"/>
        <end position="299"/>
    </location>
</feature>
<comment type="caution">
    <text evidence="5">The sequence shown here is derived from an EMBL/GenBank/DDBJ whole genome shotgun (WGS) entry which is preliminary data.</text>
</comment>
<dbReference type="RefSeq" id="WP_202655964.1">
    <property type="nucleotide sequence ID" value="NZ_JAESWB010000362.1"/>
</dbReference>
<dbReference type="Pfam" id="PF00294">
    <property type="entry name" value="PfkB"/>
    <property type="match status" value="1"/>
</dbReference>
<protein>
    <submittedName>
        <fullName evidence="5">Sugar kinase</fullName>
    </submittedName>
</protein>